<dbReference type="GO" id="GO:0005758">
    <property type="term" value="C:mitochondrial intermembrane space"/>
    <property type="evidence" value="ECO:0007669"/>
    <property type="project" value="TreeGrafter"/>
</dbReference>
<accession>F2U1G0</accession>
<dbReference type="AlphaFoldDB" id="F2U1G0"/>
<dbReference type="InterPro" id="IPR010625">
    <property type="entry name" value="CHCH"/>
</dbReference>
<feature type="compositionally biased region" description="Low complexity" evidence="6">
    <location>
        <begin position="78"/>
        <end position="104"/>
    </location>
</feature>
<dbReference type="GO" id="GO:0033617">
    <property type="term" value="P:mitochondrial respiratory chain complex IV assembly"/>
    <property type="evidence" value="ECO:0007669"/>
    <property type="project" value="TreeGrafter"/>
</dbReference>
<gene>
    <name evidence="8" type="ORF">PTSG_02180</name>
</gene>
<feature type="region of interest" description="Disordered" evidence="6">
    <location>
        <begin position="1"/>
        <end position="25"/>
    </location>
</feature>
<comment type="similarity">
    <text evidence="4">Belongs to the COX19 family.</text>
</comment>
<dbReference type="EMBL" id="GL832959">
    <property type="protein sequence ID" value="EGD81462.1"/>
    <property type="molecule type" value="Genomic_DNA"/>
</dbReference>
<dbReference type="PROSITE" id="PS51808">
    <property type="entry name" value="CHCH"/>
    <property type="match status" value="1"/>
</dbReference>
<evidence type="ECO:0000256" key="4">
    <source>
        <dbReference type="ARBA" id="ARBA00038223"/>
    </source>
</evidence>
<evidence type="ECO:0000256" key="5">
    <source>
        <dbReference type="ARBA" id="ARBA00039385"/>
    </source>
</evidence>
<dbReference type="PANTHER" id="PTHR21107">
    <property type="entry name" value="CYTOCHROME C OXIDASE ASSEMBLY PROTEIN COX19"/>
    <property type="match status" value="1"/>
</dbReference>
<dbReference type="RefSeq" id="XP_004996666.1">
    <property type="nucleotide sequence ID" value="XM_004996609.1"/>
</dbReference>
<dbReference type="KEGG" id="sre:PTSG_02180"/>
<dbReference type="OMA" id="YLTCRME"/>
<feature type="region of interest" description="Disordered" evidence="6">
    <location>
        <begin position="77"/>
        <end position="104"/>
    </location>
</feature>
<keyword evidence="9" id="KW-1185">Reference proteome</keyword>
<evidence type="ECO:0000313" key="8">
    <source>
        <dbReference type="EMBL" id="EGD81462.1"/>
    </source>
</evidence>
<evidence type="ECO:0000256" key="6">
    <source>
        <dbReference type="SAM" id="MobiDB-lite"/>
    </source>
</evidence>
<dbReference type="InterPro" id="IPR009069">
    <property type="entry name" value="Cys_alpha_HP_mot_SF"/>
</dbReference>
<reference evidence="8" key="1">
    <citation type="submission" date="2009-08" db="EMBL/GenBank/DDBJ databases">
        <title>Annotation of Salpingoeca rosetta.</title>
        <authorList>
            <consortium name="The Broad Institute Genome Sequencing Platform"/>
            <person name="Russ C."/>
            <person name="Cuomo C."/>
            <person name="Burger G."/>
            <person name="Gray M.W."/>
            <person name="Holland P.W.H."/>
            <person name="King N."/>
            <person name="Lang F.B.F."/>
            <person name="Roger A.J."/>
            <person name="Ruiz-Trillo I."/>
            <person name="Young S.K."/>
            <person name="Zeng Q."/>
            <person name="Gargeya S."/>
            <person name="Alvarado L."/>
            <person name="Berlin A."/>
            <person name="Chapman S.B."/>
            <person name="Chen Z."/>
            <person name="Freedman E."/>
            <person name="Gellesch M."/>
            <person name="Goldberg J."/>
            <person name="Griggs A."/>
            <person name="Gujja S."/>
            <person name="Heilman E."/>
            <person name="Heiman D."/>
            <person name="Howarth C."/>
            <person name="Mehta T."/>
            <person name="Neiman D."/>
            <person name="Pearson M."/>
            <person name="Roberts A."/>
            <person name="Saif S."/>
            <person name="Shea T."/>
            <person name="Shenoy N."/>
            <person name="Sisk P."/>
            <person name="Stolte C."/>
            <person name="Sykes S."/>
            <person name="White J."/>
            <person name="Yandava C."/>
            <person name="Haas B."/>
            <person name="Nusbaum C."/>
            <person name="Birren B."/>
        </authorList>
    </citation>
    <scope>NUCLEOTIDE SEQUENCE</scope>
    <source>
        <strain evidence="8">ATCC 50818</strain>
    </source>
</reference>
<evidence type="ECO:0000313" key="9">
    <source>
        <dbReference type="Proteomes" id="UP000007799"/>
    </source>
</evidence>
<dbReference type="InParanoid" id="F2U1G0"/>
<evidence type="ECO:0000259" key="7">
    <source>
        <dbReference type="Pfam" id="PF06747"/>
    </source>
</evidence>
<dbReference type="Pfam" id="PF06747">
    <property type="entry name" value="CHCH"/>
    <property type="match status" value="1"/>
</dbReference>
<sequence>MGMPNAGSKTFQATPPDKGSFPLDHDGECKQSMKVFLECLRKNNNNGRKCRVESKAYLQCRMEKQLMAKEDWAKLGYAQTPDTAPTAASAPQQQQQPSRTASSQ</sequence>
<proteinExistence type="inferred from homology"/>
<keyword evidence="3" id="KW-1015">Disulfide bond</keyword>
<dbReference type="PANTHER" id="PTHR21107:SF2">
    <property type="entry name" value="CYTOCHROME C OXIDASE ASSEMBLY PROTEIN COX19"/>
    <property type="match status" value="1"/>
</dbReference>
<dbReference type="GeneID" id="16077260"/>
<dbReference type="SUPFAM" id="SSF47072">
    <property type="entry name" value="Cysteine alpha-hairpin motif"/>
    <property type="match status" value="1"/>
</dbReference>
<keyword evidence="2" id="KW-0963">Cytoplasm</keyword>
<evidence type="ECO:0000256" key="2">
    <source>
        <dbReference type="ARBA" id="ARBA00022490"/>
    </source>
</evidence>
<comment type="subcellular location">
    <subcellularLocation>
        <location evidence="1">Cytoplasm</location>
    </subcellularLocation>
</comment>
<protein>
    <recommendedName>
        <fullName evidence="5">Cytochrome c oxidase assembly protein COX19</fullName>
    </recommendedName>
</protein>
<organism evidence="8 9">
    <name type="scientific">Salpingoeca rosetta (strain ATCC 50818 / BSB-021)</name>
    <dbReference type="NCBI Taxonomy" id="946362"/>
    <lineage>
        <taxon>Eukaryota</taxon>
        <taxon>Choanoflagellata</taxon>
        <taxon>Craspedida</taxon>
        <taxon>Salpingoecidae</taxon>
        <taxon>Salpingoeca</taxon>
    </lineage>
</organism>
<evidence type="ECO:0000256" key="1">
    <source>
        <dbReference type="ARBA" id="ARBA00004496"/>
    </source>
</evidence>
<dbReference type="Proteomes" id="UP000007799">
    <property type="component" value="Unassembled WGS sequence"/>
</dbReference>
<dbReference type="InterPro" id="IPR051383">
    <property type="entry name" value="COX19"/>
</dbReference>
<dbReference type="FunCoup" id="F2U1G0">
    <property type="interactions" value="1034"/>
</dbReference>
<name>F2U1G0_SALR5</name>
<dbReference type="eggNOG" id="KOG3477">
    <property type="taxonomic scope" value="Eukaryota"/>
</dbReference>
<feature type="domain" description="CHCH" evidence="7">
    <location>
        <begin position="29"/>
        <end position="63"/>
    </location>
</feature>
<dbReference type="OrthoDB" id="268594at2759"/>
<dbReference type="STRING" id="946362.F2U1G0"/>
<evidence type="ECO:0000256" key="3">
    <source>
        <dbReference type="ARBA" id="ARBA00023157"/>
    </source>
</evidence>